<organism evidence="2 3">
    <name type="scientific">Actinomadura algeriensis</name>
    <dbReference type="NCBI Taxonomy" id="1679523"/>
    <lineage>
        <taxon>Bacteria</taxon>
        <taxon>Bacillati</taxon>
        <taxon>Actinomycetota</taxon>
        <taxon>Actinomycetes</taxon>
        <taxon>Streptosporangiales</taxon>
        <taxon>Thermomonosporaceae</taxon>
        <taxon>Actinomadura</taxon>
    </lineage>
</organism>
<reference evidence="2 3" key="1">
    <citation type="submission" date="2020-10" db="EMBL/GenBank/DDBJ databases">
        <title>Sequencing the genomes of 1000 actinobacteria strains.</title>
        <authorList>
            <person name="Klenk H.-P."/>
        </authorList>
    </citation>
    <scope>NUCLEOTIDE SEQUENCE [LARGE SCALE GENOMIC DNA]</scope>
    <source>
        <strain evidence="2 3">DSM 46744</strain>
    </source>
</reference>
<name>A0ABR9K4G5_9ACTN</name>
<dbReference type="InterPro" id="IPR012348">
    <property type="entry name" value="RNR-like"/>
</dbReference>
<keyword evidence="3" id="KW-1185">Reference proteome</keyword>
<proteinExistence type="predicted"/>
<accession>A0ABR9K4G5</accession>
<dbReference type="Proteomes" id="UP000627838">
    <property type="component" value="Unassembled WGS sequence"/>
</dbReference>
<dbReference type="RefSeq" id="WP_225961490.1">
    <property type="nucleotide sequence ID" value="NZ_JADBDZ010000001.1"/>
</dbReference>
<dbReference type="SUPFAM" id="SSF47240">
    <property type="entry name" value="Ferritin-like"/>
    <property type="match status" value="1"/>
</dbReference>
<comment type="caution">
    <text evidence="2">The sequence shown here is derived from an EMBL/GenBank/DDBJ whole genome shotgun (WGS) entry which is preliminary data.</text>
</comment>
<dbReference type="Gene3D" id="1.10.620.20">
    <property type="entry name" value="Ribonucleotide Reductase, subunit A"/>
    <property type="match status" value="1"/>
</dbReference>
<dbReference type="InterPro" id="IPR009078">
    <property type="entry name" value="Ferritin-like_SF"/>
</dbReference>
<evidence type="ECO:0000256" key="1">
    <source>
        <dbReference type="SAM" id="MobiDB-lite"/>
    </source>
</evidence>
<feature type="compositionally biased region" description="Low complexity" evidence="1">
    <location>
        <begin position="101"/>
        <end position="116"/>
    </location>
</feature>
<evidence type="ECO:0008006" key="4">
    <source>
        <dbReference type="Google" id="ProtNLM"/>
    </source>
</evidence>
<gene>
    <name evidence="2" type="ORF">H4W34_007416</name>
</gene>
<feature type="compositionally biased region" description="Gly residues" evidence="1">
    <location>
        <begin position="84"/>
        <end position="100"/>
    </location>
</feature>
<evidence type="ECO:0000313" key="3">
    <source>
        <dbReference type="Proteomes" id="UP000627838"/>
    </source>
</evidence>
<dbReference type="Gene3D" id="3.30.110.40">
    <property type="entry name" value="TusA-like domain"/>
    <property type="match status" value="1"/>
</dbReference>
<dbReference type="InterPro" id="IPR036868">
    <property type="entry name" value="TusA-like_sf"/>
</dbReference>
<evidence type="ECO:0000313" key="2">
    <source>
        <dbReference type="EMBL" id="MBE1537583.1"/>
    </source>
</evidence>
<feature type="region of interest" description="Disordered" evidence="1">
    <location>
        <begin position="53"/>
        <end position="116"/>
    </location>
</feature>
<dbReference type="SUPFAM" id="SSF64307">
    <property type="entry name" value="SirA-like"/>
    <property type="match status" value="1"/>
</dbReference>
<protein>
    <recommendedName>
        <fullName evidence="4">Ferritin-like domain-containing protein</fullName>
    </recommendedName>
</protein>
<dbReference type="EMBL" id="JADBDZ010000001">
    <property type="protein sequence ID" value="MBE1537583.1"/>
    <property type="molecule type" value="Genomic_DNA"/>
</dbReference>
<dbReference type="CDD" id="cd00657">
    <property type="entry name" value="Ferritin_like"/>
    <property type="match status" value="1"/>
</dbReference>
<sequence length="444" mass="46984">MTPLDLADLGFEHGAHILIRRALADLAPGDELVVTGTAPALAVHLAAWCRGEGHRFVPPDDPATTRVRGRITPDAGPPGRDGTDGGMSGSSAPGGSGSTGSTGADGDIPGPRVGGRVVRGRADLDRWAGAERAGGPGPGGIVRRPDPRWGLAARGALVEPGGPALASDLADRDVVWADVAPRLYAHAASAQWDPAAAVPWDAEFDVPAEVEAAVVQVMTYLVENEQAALVVPARLLARVHPHFREVLQLLAVQAADEARHMEVFTRRALLRGGEMGTSSAGGRASLATLLAEPDFSLASFLLSVLGEGAFLNLLSFLDRHAPDPVTRAAVRLARQDEARHVAFGVAHLEHRSRLDPGLRGRLRGAVERRHDALRDTAGLNADVFDSLVVLAAGEWTPAAIASGHRAVRRLRADMDEGRRHRLERLGFPPDEAAELSALHTRNFM</sequence>